<proteinExistence type="predicted"/>
<evidence type="ECO:0000256" key="1">
    <source>
        <dbReference type="SAM" id="MobiDB-lite"/>
    </source>
</evidence>
<keyword evidence="3" id="KW-1185">Reference proteome</keyword>
<protein>
    <submittedName>
        <fullName evidence="2">Uncharacterized protein</fullName>
    </submittedName>
</protein>
<feature type="region of interest" description="Disordered" evidence="1">
    <location>
        <begin position="103"/>
        <end position="136"/>
    </location>
</feature>
<accession>A0A1I0F0K2</accession>
<organism evidence="2 3">
    <name type="scientific">Nonomuraea wenchangensis</name>
    <dbReference type="NCBI Taxonomy" id="568860"/>
    <lineage>
        <taxon>Bacteria</taxon>
        <taxon>Bacillati</taxon>
        <taxon>Actinomycetota</taxon>
        <taxon>Actinomycetes</taxon>
        <taxon>Streptosporangiales</taxon>
        <taxon>Streptosporangiaceae</taxon>
        <taxon>Nonomuraea</taxon>
    </lineage>
</organism>
<evidence type="ECO:0000313" key="3">
    <source>
        <dbReference type="Proteomes" id="UP000199361"/>
    </source>
</evidence>
<dbReference type="EMBL" id="FOHX01000003">
    <property type="protein sequence ID" value="SET51298.1"/>
    <property type="molecule type" value="Genomic_DNA"/>
</dbReference>
<feature type="compositionally biased region" description="Basic and acidic residues" evidence="1">
    <location>
        <begin position="103"/>
        <end position="120"/>
    </location>
</feature>
<name>A0A1I0F0K2_9ACTN</name>
<dbReference type="RefSeq" id="WP_091079542.1">
    <property type="nucleotide sequence ID" value="NZ_FOHX01000003.1"/>
</dbReference>
<dbReference type="Proteomes" id="UP000199361">
    <property type="component" value="Unassembled WGS sequence"/>
</dbReference>
<gene>
    <name evidence="2" type="ORF">SAMN05421811_103273</name>
</gene>
<reference evidence="2 3" key="1">
    <citation type="submission" date="2016-10" db="EMBL/GenBank/DDBJ databases">
        <authorList>
            <person name="de Groot N.N."/>
        </authorList>
    </citation>
    <scope>NUCLEOTIDE SEQUENCE [LARGE SCALE GENOMIC DNA]</scope>
    <source>
        <strain evidence="2 3">CGMCC 4.5598</strain>
    </source>
</reference>
<evidence type="ECO:0000313" key="2">
    <source>
        <dbReference type="EMBL" id="SET51298.1"/>
    </source>
</evidence>
<dbReference type="STRING" id="568860.SAMN05421811_103273"/>
<dbReference type="AlphaFoldDB" id="A0A1I0F0K2"/>
<sequence>MRARNPQDYSPDEFDAVVALIQHDPGVRADIEAITGQTLDGKTPRELFDLFRALEGATQVQSVVVRYGQAKRALRQTRAELAEPIELPPSVADYVASLQAKVDEEKHKRKNAEAALERATARPSLTAVPADRKAAG</sequence>
<dbReference type="OrthoDB" id="3542676at2"/>